<sequence>MWKNIYRVIREMGKNREDVLLQADSGQILGPDESATFLAEIFFPNDRVDTDDSYHTEVRRRTDGGSQPPATSEDLLEMDPPFVGAEVINALIKFHPRKSPGIDEFTSDICQTVIF</sequence>
<comment type="caution">
    <text evidence="2">The sequence shown here is derived from an EMBL/GenBank/DDBJ whole genome shotgun (WGS) entry which is preliminary data.</text>
</comment>
<evidence type="ECO:0000313" key="3">
    <source>
        <dbReference type="Proteomes" id="UP000299102"/>
    </source>
</evidence>
<feature type="region of interest" description="Disordered" evidence="1">
    <location>
        <begin position="47"/>
        <end position="77"/>
    </location>
</feature>
<dbReference type="EMBL" id="BGZK01000744">
    <property type="protein sequence ID" value="GBP58789.1"/>
    <property type="molecule type" value="Genomic_DNA"/>
</dbReference>
<feature type="compositionally biased region" description="Basic and acidic residues" evidence="1">
    <location>
        <begin position="47"/>
        <end position="63"/>
    </location>
</feature>
<name>A0A4C1X8V5_EUMVA</name>
<accession>A0A4C1X8V5</accession>
<organism evidence="2 3">
    <name type="scientific">Eumeta variegata</name>
    <name type="common">Bagworm moth</name>
    <name type="synonym">Eumeta japonica</name>
    <dbReference type="NCBI Taxonomy" id="151549"/>
    <lineage>
        <taxon>Eukaryota</taxon>
        <taxon>Metazoa</taxon>
        <taxon>Ecdysozoa</taxon>
        <taxon>Arthropoda</taxon>
        <taxon>Hexapoda</taxon>
        <taxon>Insecta</taxon>
        <taxon>Pterygota</taxon>
        <taxon>Neoptera</taxon>
        <taxon>Endopterygota</taxon>
        <taxon>Lepidoptera</taxon>
        <taxon>Glossata</taxon>
        <taxon>Ditrysia</taxon>
        <taxon>Tineoidea</taxon>
        <taxon>Psychidae</taxon>
        <taxon>Oiketicinae</taxon>
        <taxon>Eumeta</taxon>
    </lineage>
</organism>
<dbReference type="OrthoDB" id="411871at2759"/>
<evidence type="ECO:0000313" key="2">
    <source>
        <dbReference type="EMBL" id="GBP58789.1"/>
    </source>
</evidence>
<reference evidence="2 3" key="1">
    <citation type="journal article" date="2019" name="Commun. Biol.">
        <title>The bagworm genome reveals a unique fibroin gene that provides high tensile strength.</title>
        <authorList>
            <person name="Kono N."/>
            <person name="Nakamura H."/>
            <person name="Ohtoshi R."/>
            <person name="Tomita M."/>
            <person name="Numata K."/>
            <person name="Arakawa K."/>
        </authorList>
    </citation>
    <scope>NUCLEOTIDE SEQUENCE [LARGE SCALE GENOMIC DNA]</scope>
</reference>
<keyword evidence="3" id="KW-1185">Reference proteome</keyword>
<dbReference type="AlphaFoldDB" id="A0A4C1X8V5"/>
<proteinExistence type="predicted"/>
<dbReference type="Proteomes" id="UP000299102">
    <property type="component" value="Unassembled WGS sequence"/>
</dbReference>
<protein>
    <submittedName>
        <fullName evidence="2">Uncharacterized protein</fullName>
    </submittedName>
</protein>
<gene>
    <name evidence="2" type="ORF">EVAR_25862_1</name>
</gene>
<evidence type="ECO:0000256" key="1">
    <source>
        <dbReference type="SAM" id="MobiDB-lite"/>
    </source>
</evidence>